<dbReference type="EMBL" id="CP106735">
    <property type="protein sequence ID" value="UXX81281.1"/>
    <property type="molecule type" value="Genomic_DNA"/>
</dbReference>
<keyword evidence="4" id="KW-0472">Membrane</keyword>
<comment type="similarity">
    <text evidence="2">Belongs to the SusD family.</text>
</comment>
<accession>A0ABY6D562</accession>
<reference evidence="8" key="1">
    <citation type="submission" date="2022-10" db="EMBL/GenBank/DDBJ databases">
        <title>Comparative genomics and taxonomic characterization of three novel marine species of genus Reichenbachiella exhibiting antioxidant and polysaccharide degradation activities.</title>
        <authorList>
            <person name="Muhammad N."/>
            <person name="Lee Y.-J."/>
            <person name="Ko J."/>
            <person name="Kim S.-G."/>
        </authorList>
    </citation>
    <scope>NUCLEOTIDE SEQUENCE</scope>
    <source>
        <strain evidence="8">Wsw4-B4</strain>
    </source>
</reference>
<gene>
    <name evidence="8" type="ORF">N7E81_09255</name>
</gene>
<evidence type="ECO:0000259" key="6">
    <source>
        <dbReference type="Pfam" id="PF07980"/>
    </source>
</evidence>
<evidence type="ECO:0000256" key="3">
    <source>
        <dbReference type="ARBA" id="ARBA00022729"/>
    </source>
</evidence>
<evidence type="ECO:0000313" key="9">
    <source>
        <dbReference type="Proteomes" id="UP001062165"/>
    </source>
</evidence>
<sequence>MKRILTLIILSVVVSYGCNDDFTKESPKGTLNSEVLQNAEGVDLLLTSAYGLLDGFITGDPWQGSSDGWWLDVTTDDAHKGSTDVDQPDLQRLQMYNWTADNPYLFTKWVAVYGGVDRANSVINLAESIEGQDFSAKIAEARFLRAHYHFELQRLWGQVSYISEADQLDPNIPNTGAIWDKIEEDYQFAIDNLPTTQPVPGRVTSWTAKAFLAKVHLEQHEYTEAIALFTDVINNGPYSLAAEFQDNFTWAGKNGSEAIMSIEFAVGGVANDANGNQGATLTHPGGGPYESCCGFYQPSQNLANAFQTDAGGLPLLDTYADNDIANDAGISENDPFTPHAGNLDPRIDYTIGRRGIDFNGYGMNPGQSWVRGYETGGPYLHKKGSYKKEEEDQSKGSGSWGQQSSGLNYNIMRYADLLLLAAEAEIEGGSLAIAEGYVNEVRNRAKNMTYVKELDVNGEFTANNAANYVIEPYPDGTFTAQGQAYARKAMRLERRLELGMEGHRYYDIRRYGEAPSIMNAWLVDEDRIFGNARFGSVSVSDKHNYLPIPIRAIDLSNGVLTQNDNWK</sequence>
<proteinExistence type="inferred from homology"/>
<dbReference type="Gene3D" id="1.25.40.390">
    <property type="match status" value="1"/>
</dbReference>
<comment type="subcellular location">
    <subcellularLocation>
        <location evidence="1">Cell outer membrane</location>
    </subcellularLocation>
</comment>
<keyword evidence="3" id="KW-0732">Signal</keyword>
<dbReference type="InterPro" id="IPR012944">
    <property type="entry name" value="SusD_RagB_dom"/>
</dbReference>
<evidence type="ECO:0000256" key="2">
    <source>
        <dbReference type="ARBA" id="ARBA00006275"/>
    </source>
</evidence>
<feature type="domain" description="RagB/SusD" evidence="6">
    <location>
        <begin position="257"/>
        <end position="566"/>
    </location>
</feature>
<evidence type="ECO:0000256" key="4">
    <source>
        <dbReference type="ARBA" id="ARBA00023136"/>
    </source>
</evidence>
<protein>
    <submittedName>
        <fullName evidence="8">RagB/SusD family nutrient uptake outer membrane protein</fullName>
    </submittedName>
</protein>
<dbReference type="PROSITE" id="PS51257">
    <property type="entry name" value="PROKAR_LIPOPROTEIN"/>
    <property type="match status" value="1"/>
</dbReference>
<dbReference type="Pfam" id="PF07980">
    <property type="entry name" value="SusD_RagB"/>
    <property type="match status" value="1"/>
</dbReference>
<dbReference type="InterPro" id="IPR011990">
    <property type="entry name" value="TPR-like_helical_dom_sf"/>
</dbReference>
<organism evidence="8 9">
    <name type="scientific">Reichenbachiella carrageenanivorans</name>
    <dbReference type="NCBI Taxonomy" id="2979869"/>
    <lineage>
        <taxon>Bacteria</taxon>
        <taxon>Pseudomonadati</taxon>
        <taxon>Bacteroidota</taxon>
        <taxon>Cytophagia</taxon>
        <taxon>Cytophagales</taxon>
        <taxon>Reichenbachiellaceae</taxon>
        <taxon>Reichenbachiella</taxon>
    </lineage>
</organism>
<keyword evidence="5" id="KW-0998">Cell outer membrane</keyword>
<name>A0ABY6D562_9BACT</name>
<evidence type="ECO:0000259" key="7">
    <source>
        <dbReference type="Pfam" id="PF14322"/>
    </source>
</evidence>
<dbReference type="SUPFAM" id="SSF48452">
    <property type="entry name" value="TPR-like"/>
    <property type="match status" value="1"/>
</dbReference>
<evidence type="ECO:0000256" key="5">
    <source>
        <dbReference type="ARBA" id="ARBA00023237"/>
    </source>
</evidence>
<dbReference type="RefSeq" id="WP_263053005.1">
    <property type="nucleotide sequence ID" value="NZ_CP106735.1"/>
</dbReference>
<feature type="domain" description="SusD-like N-terminal" evidence="7">
    <location>
        <begin position="94"/>
        <end position="217"/>
    </location>
</feature>
<dbReference type="Proteomes" id="UP001062165">
    <property type="component" value="Chromosome"/>
</dbReference>
<evidence type="ECO:0000313" key="8">
    <source>
        <dbReference type="EMBL" id="UXX81281.1"/>
    </source>
</evidence>
<evidence type="ECO:0000256" key="1">
    <source>
        <dbReference type="ARBA" id="ARBA00004442"/>
    </source>
</evidence>
<dbReference type="InterPro" id="IPR033985">
    <property type="entry name" value="SusD-like_N"/>
</dbReference>
<keyword evidence="9" id="KW-1185">Reference proteome</keyword>
<dbReference type="Pfam" id="PF14322">
    <property type="entry name" value="SusD-like_3"/>
    <property type="match status" value="1"/>
</dbReference>